<proteinExistence type="predicted"/>
<dbReference type="PANTHER" id="PTHR40590:SF1">
    <property type="entry name" value="CYTOPLASMIC PROTEIN"/>
    <property type="match status" value="1"/>
</dbReference>
<dbReference type="InterPro" id="IPR047111">
    <property type="entry name" value="YbaP-like"/>
</dbReference>
<dbReference type="PANTHER" id="PTHR40590">
    <property type="entry name" value="CYTOPLASMIC PROTEIN-RELATED"/>
    <property type="match status" value="1"/>
</dbReference>
<protein>
    <submittedName>
        <fullName evidence="1">Polysaccharide biosynthesis protein GumN</fullName>
    </submittedName>
</protein>
<sequence length="264" mass="29356">MWTLQRDGRTSYLYASLHVGRPDWAAPGPRLRAALAQVDAVALELDPLDRDAWQMPPMPELPLDAALRRRLEAQAAAVCLPPGALATTHPLLQTSTYMLLRARALGLDVRYGQEMLLSQWARDRGLPVLALETLQGQLEALLPADEEAARHELRANLRQLERPASLLRTLDTMVSVYDRGDLARLNRYAEWCDCVTDAADRTALRRINDGRNPALAERISELHQRGQSLLVAVGAMHMTGPWALPALLREHGFEVTLMPPSGSR</sequence>
<dbReference type="Proteomes" id="UP000231501">
    <property type="component" value="Unassembled WGS sequence"/>
</dbReference>
<comment type="caution">
    <text evidence="1">The sequence shown here is derived from an EMBL/GenBank/DDBJ whole genome shotgun (WGS) entry which is preliminary data.</text>
</comment>
<organism evidence="1 2">
    <name type="scientific">Roseateles chitinivorans</name>
    <dbReference type="NCBI Taxonomy" id="2917965"/>
    <lineage>
        <taxon>Bacteria</taxon>
        <taxon>Pseudomonadati</taxon>
        <taxon>Pseudomonadota</taxon>
        <taxon>Betaproteobacteria</taxon>
        <taxon>Burkholderiales</taxon>
        <taxon>Sphaerotilaceae</taxon>
        <taxon>Roseateles</taxon>
    </lineage>
</organism>
<dbReference type="CDD" id="cd14789">
    <property type="entry name" value="Tiki"/>
    <property type="match status" value="1"/>
</dbReference>
<dbReference type="InterPro" id="IPR002816">
    <property type="entry name" value="TraB/PrgY/GumN_fam"/>
</dbReference>
<dbReference type="Pfam" id="PF01963">
    <property type="entry name" value="TraB_PrgY_gumN"/>
    <property type="match status" value="1"/>
</dbReference>
<evidence type="ECO:0000313" key="1">
    <source>
        <dbReference type="EMBL" id="PIM52815.1"/>
    </source>
</evidence>
<accession>A0A2G9C8X2</accession>
<keyword evidence="2" id="KW-1185">Reference proteome</keyword>
<evidence type="ECO:0000313" key="2">
    <source>
        <dbReference type="Proteomes" id="UP000231501"/>
    </source>
</evidence>
<reference evidence="1 2" key="1">
    <citation type="submission" date="2017-11" db="EMBL/GenBank/DDBJ databases">
        <title>Draft genome sequence of Mitsuaria sp. HWN-4.</title>
        <authorList>
            <person name="Gundlapally S.R."/>
        </authorList>
    </citation>
    <scope>NUCLEOTIDE SEQUENCE [LARGE SCALE GENOMIC DNA]</scope>
    <source>
        <strain evidence="1 2">HWN-4</strain>
    </source>
</reference>
<name>A0A2G9C8X2_9BURK</name>
<dbReference type="AlphaFoldDB" id="A0A2G9C8X2"/>
<dbReference type="EMBL" id="PEOG01000030">
    <property type="protein sequence ID" value="PIM52815.1"/>
    <property type="molecule type" value="Genomic_DNA"/>
</dbReference>
<gene>
    <name evidence="1" type="ORF">CS062_12480</name>
</gene>